<dbReference type="FunFam" id="1.10.10.10:FF:000001">
    <property type="entry name" value="LysR family transcriptional regulator"/>
    <property type="match status" value="1"/>
</dbReference>
<organism evidence="6 7">
    <name type="scientific">Dyella psychrodurans</name>
    <dbReference type="NCBI Taxonomy" id="1927960"/>
    <lineage>
        <taxon>Bacteria</taxon>
        <taxon>Pseudomonadati</taxon>
        <taxon>Pseudomonadota</taxon>
        <taxon>Gammaproteobacteria</taxon>
        <taxon>Lysobacterales</taxon>
        <taxon>Rhodanobacteraceae</taxon>
        <taxon>Dyella</taxon>
    </lineage>
</organism>
<dbReference type="GO" id="GO:0006351">
    <property type="term" value="P:DNA-templated transcription"/>
    <property type="evidence" value="ECO:0007669"/>
    <property type="project" value="TreeGrafter"/>
</dbReference>
<dbReference type="EMBL" id="QRBF01000001">
    <property type="protein sequence ID" value="RDS86078.1"/>
    <property type="molecule type" value="Genomic_DNA"/>
</dbReference>
<dbReference type="InterPro" id="IPR000847">
    <property type="entry name" value="LysR_HTH_N"/>
</dbReference>
<dbReference type="GO" id="GO:0043565">
    <property type="term" value="F:sequence-specific DNA binding"/>
    <property type="evidence" value="ECO:0007669"/>
    <property type="project" value="TreeGrafter"/>
</dbReference>
<dbReference type="PROSITE" id="PS50931">
    <property type="entry name" value="HTH_LYSR"/>
    <property type="match status" value="1"/>
</dbReference>
<evidence type="ECO:0000313" key="6">
    <source>
        <dbReference type="EMBL" id="RDS86078.1"/>
    </source>
</evidence>
<dbReference type="InterPro" id="IPR036390">
    <property type="entry name" value="WH_DNA-bd_sf"/>
</dbReference>
<keyword evidence="7" id="KW-1185">Reference proteome</keyword>
<dbReference type="InterPro" id="IPR036388">
    <property type="entry name" value="WH-like_DNA-bd_sf"/>
</dbReference>
<evidence type="ECO:0000259" key="5">
    <source>
        <dbReference type="PROSITE" id="PS50931"/>
    </source>
</evidence>
<feature type="domain" description="HTH lysR-type" evidence="5">
    <location>
        <begin position="1"/>
        <end position="59"/>
    </location>
</feature>
<keyword evidence="3" id="KW-0238">DNA-binding</keyword>
<name>A0A370XCE6_9GAMM</name>
<gene>
    <name evidence="6" type="ORF">DWU99_02050</name>
</gene>
<proteinExistence type="inferred from homology"/>
<evidence type="ECO:0000256" key="1">
    <source>
        <dbReference type="ARBA" id="ARBA00009437"/>
    </source>
</evidence>
<dbReference type="Gene3D" id="3.40.190.290">
    <property type="match status" value="1"/>
</dbReference>
<dbReference type="Pfam" id="PF00126">
    <property type="entry name" value="HTH_1"/>
    <property type="match status" value="1"/>
</dbReference>
<dbReference type="GO" id="GO:0003700">
    <property type="term" value="F:DNA-binding transcription factor activity"/>
    <property type="evidence" value="ECO:0007669"/>
    <property type="project" value="InterPro"/>
</dbReference>
<dbReference type="PRINTS" id="PR00039">
    <property type="entry name" value="HTHLYSR"/>
</dbReference>
<evidence type="ECO:0000256" key="4">
    <source>
        <dbReference type="ARBA" id="ARBA00023163"/>
    </source>
</evidence>
<keyword evidence="2" id="KW-0805">Transcription regulation</keyword>
<dbReference type="SUPFAM" id="SSF46785">
    <property type="entry name" value="Winged helix' DNA-binding domain"/>
    <property type="match status" value="1"/>
</dbReference>
<dbReference type="SUPFAM" id="SSF53850">
    <property type="entry name" value="Periplasmic binding protein-like II"/>
    <property type="match status" value="1"/>
</dbReference>
<evidence type="ECO:0000313" key="7">
    <source>
        <dbReference type="Proteomes" id="UP000255334"/>
    </source>
</evidence>
<dbReference type="Pfam" id="PF03466">
    <property type="entry name" value="LysR_substrate"/>
    <property type="match status" value="1"/>
</dbReference>
<dbReference type="InterPro" id="IPR058163">
    <property type="entry name" value="LysR-type_TF_proteobact-type"/>
</dbReference>
<protein>
    <submittedName>
        <fullName evidence="6">LysR family transcriptional regulator</fullName>
    </submittedName>
</protein>
<comment type="caution">
    <text evidence="6">The sequence shown here is derived from an EMBL/GenBank/DDBJ whole genome shotgun (WGS) entry which is preliminary data.</text>
</comment>
<dbReference type="InterPro" id="IPR005119">
    <property type="entry name" value="LysR_subst-bd"/>
</dbReference>
<dbReference type="Proteomes" id="UP000255334">
    <property type="component" value="Unassembled WGS sequence"/>
</dbReference>
<reference evidence="6 7" key="1">
    <citation type="submission" date="2018-07" db="EMBL/GenBank/DDBJ databases">
        <title>Dyella monticola sp. nov. and Dyella psychrodurans sp. nov. isolated from monsoon evergreen broad-leaved forest soil of Dinghu Mountain, China.</title>
        <authorList>
            <person name="Gao Z."/>
            <person name="Qiu L."/>
        </authorList>
    </citation>
    <scope>NUCLEOTIDE SEQUENCE [LARGE SCALE GENOMIC DNA]</scope>
    <source>
        <strain evidence="6 7">4MSK11</strain>
    </source>
</reference>
<comment type="similarity">
    <text evidence="1">Belongs to the LysR transcriptional regulatory family.</text>
</comment>
<evidence type="ECO:0000256" key="2">
    <source>
        <dbReference type="ARBA" id="ARBA00023015"/>
    </source>
</evidence>
<dbReference type="PANTHER" id="PTHR30537">
    <property type="entry name" value="HTH-TYPE TRANSCRIPTIONAL REGULATOR"/>
    <property type="match status" value="1"/>
</dbReference>
<dbReference type="PANTHER" id="PTHR30537:SF72">
    <property type="entry name" value="LYSR FAMILY TRANSCRIPTIONAL REGULATOR"/>
    <property type="match status" value="1"/>
</dbReference>
<dbReference type="OrthoDB" id="9786526at2"/>
<dbReference type="Gene3D" id="1.10.10.10">
    <property type="entry name" value="Winged helix-like DNA-binding domain superfamily/Winged helix DNA-binding domain"/>
    <property type="match status" value="1"/>
</dbReference>
<dbReference type="RefSeq" id="WP_115476329.1">
    <property type="nucleotide sequence ID" value="NZ_QRBF01000001.1"/>
</dbReference>
<accession>A0A370XCE6</accession>
<evidence type="ECO:0000256" key="3">
    <source>
        <dbReference type="ARBA" id="ARBA00023125"/>
    </source>
</evidence>
<dbReference type="CDD" id="cd08422">
    <property type="entry name" value="PBP2_CrgA_like"/>
    <property type="match status" value="1"/>
</dbReference>
<keyword evidence="4" id="KW-0804">Transcription</keyword>
<sequence>METLANLEAFVRSAELGGFSAAARHIGLTPAAISRNIALLERNLGVRLFHRNTRKLILTEAGERLLLSIRGNLDALQSAIAEASADKEAPVGTLKVSVPMSFGMRYLLPMLPEFLRRYPDVNIDWQFDSRQVDLVADGFDAAVGGGFELSPGVVSRPLAPAHIVAVASPSFMKGKKKPVSPDDLSEWRGIVMRWGTTGRIRTWTLRNARGEEAPAPLNADVILNDPGVMTEAAVQGLGVAMLAIPDVLPHLESGALIRLLPRWYVDAGSISIYYSTRMALPVKTRVFIDHVVEEFQHHRYAERFAGNFG</sequence>
<dbReference type="AlphaFoldDB" id="A0A370XCE6"/>